<keyword evidence="4" id="KW-0418">Kinase</keyword>
<dbReference type="InterPro" id="IPR003018">
    <property type="entry name" value="GAF"/>
</dbReference>
<dbReference type="Pfam" id="PF17150">
    <property type="entry name" value="CHASE6_C"/>
    <property type="match status" value="1"/>
</dbReference>
<evidence type="ECO:0000259" key="2">
    <source>
        <dbReference type="Pfam" id="PF10069"/>
    </source>
</evidence>
<dbReference type="Pfam" id="PF01590">
    <property type="entry name" value="GAF"/>
    <property type="match status" value="1"/>
</dbReference>
<feature type="domain" description="GAF" evidence="1">
    <location>
        <begin position="249"/>
        <end position="335"/>
    </location>
</feature>
<dbReference type="InterPro" id="IPR029016">
    <property type="entry name" value="GAF-like_dom_sf"/>
</dbReference>
<sequence length="366" mass="41651">MLMATSVLHSLLQEIPHLRQQLYFKSSLTALSHAMEDQVLVGAEQSLVIACFQRERFYRQEAHRYRRIAEITPQVYVLSTPETDFKHSSQYYETVALEPSDPLSQEWHLIVIGEQYANCLICRECSKPIKETATSEIDSSRRFEGIWTFDRDVTYKAAQLILERIEVYRPELAAKIKQAKSKYLGASLASNPQLSKKSTNSDAFVQRLVTYLQAGQYKLLKAYRSLSAQEEKERLMNSIIAVIRRSLNPNEILEVAVQELGRALGASRCLIYRCKAADINAKISHEFLVPPGETTLVSAKGQIWPLQDNCLFQDVLKSQELVYIEDTYTEPRIQGIDNTKSASKNGKFSSASLKTLVQQFAINSWL</sequence>
<dbReference type="Pfam" id="PF10069">
    <property type="entry name" value="DICT"/>
    <property type="match status" value="1"/>
</dbReference>
<organism evidence="4">
    <name type="scientific">Symploca sp. SIO1C4</name>
    <dbReference type="NCBI Taxonomy" id="2607765"/>
    <lineage>
        <taxon>Bacteria</taxon>
        <taxon>Bacillati</taxon>
        <taxon>Cyanobacteriota</taxon>
        <taxon>Cyanophyceae</taxon>
        <taxon>Coleofasciculales</taxon>
        <taxon>Coleofasciculaceae</taxon>
        <taxon>Symploca</taxon>
    </lineage>
</organism>
<protein>
    <submittedName>
        <fullName evidence="4">Histidine kinase</fullName>
    </submittedName>
</protein>
<proteinExistence type="predicted"/>
<dbReference type="AlphaFoldDB" id="A0A6B3NK43"/>
<evidence type="ECO:0000313" key="4">
    <source>
        <dbReference type="EMBL" id="NER29971.1"/>
    </source>
</evidence>
<reference evidence="4" key="1">
    <citation type="submission" date="2019-11" db="EMBL/GenBank/DDBJ databases">
        <title>Genomic insights into an expanded diversity of filamentous marine cyanobacteria reveals the extraordinary biosynthetic potential of Moorea and Okeania.</title>
        <authorList>
            <person name="Ferreira Leao T."/>
            <person name="Wang M."/>
            <person name="Moss N."/>
            <person name="Da Silva R."/>
            <person name="Sanders J."/>
            <person name="Nurk S."/>
            <person name="Gurevich A."/>
            <person name="Humphrey G."/>
            <person name="Reher R."/>
            <person name="Zhu Q."/>
            <person name="Belda-Ferre P."/>
            <person name="Glukhov E."/>
            <person name="Rex R."/>
            <person name="Dorrestein P.C."/>
            <person name="Knight R."/>
            <person name="Pevzner P."/>
            <person name="Gerwick W.H."/>
            <person name="Gerwick L."/>
        </authorList>
    </citation>
    <scope>NUCLEOTIDE SEQUENCE</scope>
    <source>
        <strain evidence="4">SIO1C4</strain>
    </source>
</reference>
<dbReference type="InterPro" id="IPR019278">
    <property type="entry name" value="DICT_dom"/>
</dbReference>
<keyword evidence="4" id="KW-0808">Transferase</keyword>
<comment type="caution">
    <text evidence="4">The sequence shown here is derived from an EMBL/GenBank/DDBJ whole genome shotgun (WGS) entry which is preliminary data.</text>
</comment>
<dbReference type="InterPro" id="IPR033415">
    <property type="entry name" value="CHASE6_C"/>
</dbReference>
<gene>
    <name evidence="4" type="ORF">F6J89_20715</name>
</gene>
<name>A0A6B3NK43_9CYAN</name>
<evidence type="ECO:0000259" key="3">
    <source>
        <dbReference type="Pfam" id="PF17150"/>
    </source>
</evidence>
<dbReference type="Gene3D" id="3.30.450.40">
    <property type="match status" value="1"/>
</dbReference>
<dbReference type="SUPFAM" id="SSF55781">
    <property type="entry name" value="GAF domain-like"/>
    <property type="match status" value="1"/>
</dbReference>
<evidence type="ECO:0000259" key="1">
    <source>
        <dbReference type="Pfam" id="PF01590"/>
    </source>
</evidence>
<dbReference type="GO" id="GO:0016301">
    <property type="term" value="F:kinase activity"/>
    <property type="evidence" value="ECO:0007669"/>
    <property type="project" value="UniProtKB-KW"/>
</dbReference>
<feature type="non-terminal residue" evidence="4">
    <location>
        <position position="366"/>
    </location>
</feature>
<feature type="domain" description="C-terminal" evidence="3">
    <location>
        <begin position="137"/>
        <end position="221"/>
    </location>
</feature>
<dbReference type="EMBL" id="JAAHFQ010000463">
    <property type="protein sequence ID" value="NER29971.1"/>
    <property type="molecule type" value="Genomic_DNA"/>
</dbReference>
<feature type="domain" description="DICT" evidence="2">
    <location>
        <begin position="6"/>
        <end position="124"/>
    </location>
</feature>
<accession>A0A6B3NK43</accession>